<evidence type="ECO:0000313" key="3">
    <source>
        <dbReference type="Proteomes" id="UP001204833"/>
    </source>
</evidence>
<keyword evidence="3" id="KW-1185">Reference proteome</keyword>
<feature type="region of interest" description="Disordered" evidence="1">
    <location>
        <begin position="37"/>
        <end position="59"/>
    </location>
</feature>
<sequence>MATLDNEVNIAWIDSYIEYTRLKDLTPDERILEKKQKLESKISQQQQKEQQSQLLHQSQSITPGEGIDISLDAPNLVQLIEFQENGQDLTKELKNLLIKYYWAGFELNDKLREAEMGKEARPGGSGGS</sequence>
<proteinExistence type="predicted"/>
<dbReference type="EMBL" id="JAIHNG010000027">
    <property type="protein sequence ID" value="KAI5967511.1"/>
    <property type="molecule type" value="Genomic_DNA"/>
</dbReference>
<gene>
    <name evidence="2" type="ORF">KGF57_000351</name>
</gene>
<dbReference type="RefSeq" id="XP_051611150.1">
    <property type="nucleotide sequence ID" value="XM_051752934.1"/>
</dbReference>
<dbReference type="AlphaFoldDB" id="A0AAD5BJ53"/>
<dbReference type="Proteomes" id="UP001204833">
    <property type="component" value="Unassembled WGS sequence"/>
</dbReference>
<name>A0AAD5BJ53_9ASCO</name>
<protein>
    <submittedName>
        <fullName evidence="2">Uncharacterized protein</fullName>
    </submittedName>
</protein>
<evidence type="ECO:0000313" key="2">
    <source>
        <dbReference type="EMBL" id="KAI5967511.1"/>
    </source>
</evidence>
<comment type="caution">
    <text evidence="2">The sequence shown here is derived from an EMBL/GenBank/DDBJ whole genome shotgun (WGS) entry which is preliminary data.</text>
</comment>
<reference evidence="2 3" key="1">
    <citation type="journal article" date="2022" name="DNA Res.">
        <title>Genome analysis of five recently described species of the CUG-Ser clade uncovers Candida theae as a new hybrid lineage with pathogenic potential in the Candida parapsilosis species complex.</title>
        <authorList>
            <person name="Mixao V."/>
            <person name="Del Olmo V."/>
            <person name="Hegedusova E."/>
            <person name="Saus E."/>
            <person name="Pryszcz L."/>
            <person name="Cillingova A."/>
            <person name="Nosek J."/>
            <person name="Gabaldon T."/>
        </authorList>
    </citation>
    <scope>NUCLEOTIDE SEQUENCE [LARGE SCALE GENOMIC DNA]</scope>
    <source>
        <strain evidence="2 3">CBS 12239</strain>
    </source>
</reference>
<organism evidence="2 3">
    <name type="scientific">Candida theae</name>
    <dbReference type="NCBI Taxonomy" id="1198502"/>
    <lineage>
        <taxon>Eukaryota</taxon>
        <taxon>Fungi</taxon>
        <taxon>Dikarya</taxon>
        <taxon>Ascomycota</taxon>
        <taxon>Saccharomycotina</taxon>
        <taxon>Pichiomycetes</taxon>
        <taxon>Debaryomycetaceae</taxon>
        <taxon>Candida/Lodderomyces clade</taxon>
        <taxon>Candida</taxon>
    </lineage>
</organism>
<evidence type="ECO:0000256" key="1">
    <source>
        <dbReference type="SAM" id="MobiDB-lite"/>
    </source>
</evidence>
<feature type="compositionally biased region" description="Low complexity" evidence="1">
    <location>
        <begin position="41"/>
        <end position="59"/>
    </location>
</feature>
<accession>A0AAD5BJ53</accession>
<dbReference type="GeneID" id="76148411"/>